<evidence type="ECO:0000313" key="2">
    <source>
        <dbReference type="EMBL" id="CUS08148.1"/>
    </source>
</evidence>
<evidence type="ECO:0000256" key="1">
    <source>
        <dbReference type="SAM" id="MobiDB-lite"/>
    </source>
</evidence>
<evidence type="ECO:0000313" key="3">
    <source>
        <dbReference type="Proteomes" id="UP001412239"/>
    </source>
</evidence>
<proteinExistence type="predicted"/>
<protein>
    <submittedName>
        <fullName evidence="2">Uncharacterized protein</fullName>
    </submittedName>
</protein>
<dbReference type="EMBL" id="LN891145">
    <property type="protein sequence ID" value="CUS08148.1"/>
    <property type="molecule type" value="Genomic_DNA"/>
</dbReference>
<dbReference type="Proteomes" id="UP001412239">
    <property type="component" value="Unassembled WGS sequence"/>
</dbReference>
<keyword evidence="3" id="KW-1185">Reference proteome</keyword>
<gene>
    <name evidence="2" type="ORF">GSTUAT00007730001</name>
</gene>
<feature type="region of interest" description="Disordered" evidence="1">
    <location>
        <begin position="94"/>
        <end position="119"/>
    </location>
</feature>
<name>A0A292PNG1_9PEZI</name>
<reference evidence="2" key="1">
    <citation type="submission" date="2015-10" db="EMBL/GenBank/DDBJ databases">
        <authorList>
            <person name="Regsiter A."/>
            <person name="william w."/>
        </authorList>
    </citation>
    <scope>NUCLEOTIDE SEQUENCE</scope>
    <source>
        <strain evidence="2">Montdore</strain>
    </source>
</reference>
<sequence length="170" mass="19281">MRKNRIKSTQDNKQKEGVRTHFETFDETVNRRCKVDWRENCVYEEVYNRHIQGRTKTFRASAEVLKVRVADGDGEEGGREKRMKRSGIVCGIKEAGKQSPLRTGNKGDCMPEEEPRGYQAATHEINSESILQYKDPGRDLPISIPGYAARLIPEIWESTGNDSAKDPVPG</sequence>
<accession>A0A292PNG1</accession>
<organism evidence="2 3">
    <name type="scientific">Tuber aestivum</name>
    <name type="common">summer truffle</name>
    <dbReference type="NCBI Taxonomy" id="59557"/>
    <lineage>
        <taxon>Eukaryota</taxon>
        <taxon>Fungi</taxon>
        <taxon>Dikarya</taxon>
        <taxon>Ascomycota</taxon>
        <taxon>Pezizomycotina</taxon>
        <taxon>Pezizomycetes</taxon>
        <taxon>Pezizales</taxon>
        <taxon>Tuberaceae</taxon>
        <taxon>Tuber</taxon>
    </lineage>
</organism>
<dbReference type="AlphaFoldDB" id="A0A292PNG1"/>